<feature type="compositionally biased region" description="Basic and acidic residues" evidence="1">
    <location>
        <begin position="52"/>
        <end position="69"/>
    </location>
</feature>
<dbReference type="Proteomes" id="UP001244011">
    <property type="component" value="Unassembled WGS sequence"/>
</dbReference>
<feature type="compositionally biased region" description="Basic and acidic residues" evidence="1">
    <location>
        <begin position="90"/>
        <end position="105"/>
    </location>
</feature>
<dbReference type="EMBL" id="MU839032">
    <property type="protein sequence ID" value="KAK1762904.1"/>
    <property type="molecule type" value="Genomic_DNA"/>
</dbReference>
<name>A0AAJ0BTM7_9PEZI</name>
<dbReference type="RefSeq" id="XP_060279117.1">
    <property type="nucleotide sequence ID" value="XM_060430270.1"/>
</dbReference>
<dbReference type="GeneID" id="85313457"/>
<keyword evidence="2" id="KW-1133">Transmembrane helix</keyword>
<keyword evidence="4" id="KW-1185">Reference proteome</keyword>
<feature type="transmembrane region" description="Helical" evidence="2">
    <location>
        <begin position="269"/>
        <end position="289"/>
    </location>
</feature>
<organism evidence="3 4">
    <name type="scientific">Phialemonium atrogriseum</name>
    <dbReference type="NCBI Taxonomy" id="1093897"/>
    <lineage>
        <taxon>Eukaryota</taxon>
        <taxon>Fungi</taxon>
        <taxon>Dikarya</taxon>
        <taxon>Ascomycota</taxon>
        <taxon>Pezizomycotina</taxon>
        <taxon>Sordariomycetes</taxon>
        <taxon>Sordariomycetidae</taxon>
        <taxon>Cephalothecales</taxon>
        <taxon>Cephalothecaceae</taxon>
        <taxon>Phialemonium</taxon>
    </lineage>
</organism>
<evidence type="ECO:0000313" key="4">
    <source>
        <dbReference type="Proteomes" id="UP001244011"/>
    </source>
</evidence>
<sequence>MDPVSRAAAASGGVEDSRAGMPTESSAWRRPTEDPYEGKGLFYRDDDDGNDKDEHYSKPLDDAPDEKATRRPVKGSFKQISGWEMGTTVHSERASLDPRLEKPENLEAPANESPLRTRAKSLDKGEAIMPAGRWSRTSGPELDYDAVCRPSKRLEMALMAMSTTGGMLMTQWRWPRYENLAMGNGGDLLRSGVHDIQPLHHPWQSHPQFADLLDHPSVLLLGILTNFAALTLYYYLHRGEKYQDVLLIAVVGSSAGLGLLLGLDASAVLLRVTPWAGILALLTSTYGVGVN</sequence>
<gene>
    <name evidence="3" type="ORF">QBC33DRAFT_563316</name>
</gene>
<proteinExistence type="predicted"/>
<comment type="caution">
    <text evidence="3">The sequence shown here is derived from an EMBL/GenBank/DDBJ whole genome shotgun (WGS) entry which is preliminary data.</text>
</comment>
<evidence type="ECO:0000256" key="1">
    <source>
        <dbReference type="SAM" id="MobiDB-lite"/>
    </source>
</evidence>
<feature type="region of interest" description="Disordered" evidence="1">
    <location>
        <begin position="1"/>
        <end position="115"/>
    </location>
</feature>
<protein>
    <submittedName>
        <fullName evidence="3">Uncharacterized protein</fullName>
    </submittedName>
</protein>
<evidence type="ECO:0000313" key="3">
    <source>
        <dbReference type="EMBL" id="KAK1762904.1"/>
    </source>
</evidence>
<accession>A0AAJ0BTM7</accession>
<evidence type="ECO:0000256" key="2">
    <source>
        <dbReference type="SAM" id="Phobius"/>
    </source>
</evidence>
<reference evidence="3" key="1">
    <citation type="submission" date="2023-06" db="EMBL/GenBank/DDBJ databases">
        <title>Genome-scale phylogeny and comparative genomics of the fungal order Sordariales.</title>
        <authorList>
            <consortium name="Lawrence Berkeley National Laboratory"/>
            <person name="Hensen N."/>
            <person name="Bonometti L."/>
            <person name="Westerberg I."/>
            <person name="Brannstrom I.O."/>
            <person name="Guillou S."/>
            <person name="Cros-Aarteil S."/>
            <person name="Calhoun S."/>
            <person name="Haridas S."/>
            <person name="Kuo A."/>
            <person name="Mondo S."/>
            <person name="Pangilinan J."/>
            <person name="Riley R."/>
            <person name="Labutti K."/>
            <person name="Andreopoulos B."/>
            <person name="Lipzen A."/>
            <person name="Chen C."/>
            <person name="Yanf M."/>
            <person name="Daum C."/>
            <person name="Ng V."/>
            <person name="Clum A."/>
            <person name="Steindorff A."/>
            <person name="Ohm R."/>
            <person name="Martin F."/>
            <person name="Silar P."/>
            <person name="Natvig D."/>
            <person name="Lalanne C."/>
            <person name="Gautier V."/>
            <person name="Ament-Velasquez S.L."/>
            <person name="Kruys A."/>
            <person name="Hutchinson M.I."/>
            <person name="Powell A.J."/>
            <person name="Barry K."/>
            <person name="Miller A.N."/>
            <person name="Grigoriev I.V."/>
            <person name="Debuchy R."/>
            <person name="Gladieux P."/>
            <person name="Thoren M.H."/>
            <person name="Johannesson H."/>
        </authorList>
    </citation>
    <scope>NUCLEOTIDE SEQUENCE</scope>
    <source>
        <strain evidence="3">8032-3</strain>
    </source>
</reference>
<keyword evidence="2" id="KW-0472">Membrane</keyword>
<dbReference type="AlphaFoldDB" id="A0AAJ0BTM7"/>
<feature type="transmembrane region" description="Helical" evidence="2">
    <location>
        <begin position="217"/>
        <end position="236"/>
    </location>
</feature>
<feature type="transmembrane region" description="Helical" evidence="2">
    <location>
        <begin position="245"/>
        <end position="263"/>
    </location>
</feature>
<keyword evidence="2" id="KW-0812">Transmembrane</keyword>